<protein>
    <submittedName>
        <fullName evidence="1">Uncharacterized protein</fullName>
    </submittedName>
</protein>
<dbReference type="AlphaFoldDB" id="A0A5N6FI86"/>
<keyword evidence="2" id="KW-1185">Reference proteome</keyword>
<dbReference type="Proteomes" id="UP000541154">
    <property type="component" value="Unassembled WGS sequence"/>
</dbReference>
<comment type="caution">
    <text evidence="1">The sequence shown here is derived from an EMBL/GenBank/DDBJ whole genome shotgun (WGS) entry which is preliminary data.</text>
</comment>
<name>A0A5N6FI86_PETAA</name>
<reference evidence="1 2" key="1">
    <citation type="submission" date="2019-04" db="EMBL/GenBank/DDBJ databases">
        <title>Aspergillus burnettii sp. nov., novel species from soil in southeast Queensland.</title>
        <authorList>
            <person name="Gilchrist C.L.M."/>
            <person name="Pitt J.I."/>
            <person name="Lange L."/>
            <person name="Lacey H.J."/>
            <person name="Vuong D."/>
            <person name="Midgley D.J."/>
            <person name="Greenfield P."/>
            <person name="Bradbury M."/>
            <person name="Lacey E."/>
            <person name="Busk P.K."/>
            <person name="Pilgaard B."/>
            <person name="Chooi Y.H."/>
            <person name="Piggott A.M."/>
        </authorList>
    </citation>
    <scope>NUCLEOTIDE SEQUENCE [LARGE SCALE GENOMIC DNA]</scope>
    <source>
        <strain evidence="1 2">FRR 5400</strain>
    </source>
</reference>
<accession>A0A5N6FI86</accession>
<dbReference type="EMBL" id="SPNV01000007">
    <property type="protein sequence ID" value="KAF5866536.1"/>
    <property type="molecule type" value="Genomic_DNA"/>
</dbReference>
<proteinExistence type="predicted"/>
<evidence type="ECO:0000313" key="2">
    <source>
        <dbReference type="Proteomes" id="UP000541154"/>
    </source>
</evidence>
<accession>A0A8H6EBJ3</accession>
<organism evidence="1 2">
    <name type="scientific">Petromyces alliaceus</name>
    <name type="common">Aspergillus alliaceus</name>
    <dbReference type="NCBI Taxonomy" id="209559"/>
    <lineage>
        <taxon>Eukaryota</taxon>
        <taxon>Fungi</taxon>
        <taxon>Dikarya</taxon>
        <taxon>Ascomycota</taxon>
        <taxon>Pezizomycotina</taxon>
        <taxon>Eurotiomycetes</taxon>
        <taxon>Eurotiomycetidae</taxon>
        <taxon>Eurotiales</taxon>
        <taxon>Aspergillaceae</taxon>
        <taxon>Aspergillus</taxon>
        <taxon>Aspergillus subgen. Circumdati</taxon>
    </lineage>
</organism>
<gene>
    <name evidence="1" type="ORF">ETB97_011421</name>
</gene>
<evidence type="ECO:0000313" key="1">
    <source>
        <dbReference type="EMBL" id="KAF5866536.1"/>
    </source>
</evidence>
<sequence>MFQCFKHSNRFKQPVDPAANGYTLVKQEWLEGGIWHIWKVNNDTNTIGYLSKIGVDPTTNRICVFEVSTDTDKFPTNKKLKLRDFIMGIWKIKHEQQPGDLHSIIFQNVVGGDVQAVCDEAWSVMMKPIKTEPLCIKANGATPEEKKAFGLLKNIFFCRGVQHMLDEYEDLNGKIIKEYVLVKPPPSQSLQIELVIGSAR</sequence>